<proteinExistence type="predicted"/>
<organism evidence="1 2">
    <name type="scientific">Planococcus kocurii</name>
    <dbReference type="NCBI Taxonomy" id="1374"/>
    <lineage>
        <taxon>Bacteria</taxon>
        <taxon>Bacillati</taxon>
        <taxon>Bacillota</taxon>
        <taxon>Bacilli</taxon>
        <taxon>Bacillales</taxon>
        <taxon>Caryophanaceae</taxon>
        <taxon>Planococcus</taxon>
    </lineage>
</organism>
<dbReference type="EMBL" id="CP013661">
    <property type="protein sequence ID" value="ALS79674.1"/>
    <property type="molecule type" value="Genomic_DNA"/>
</dbReference>
<dbReference type="Proteomes" id="UP000065533">
    <property type="component" value="Chromosome"/>
</dbReference>
<gene>
    <name evidence="1" type="ORF">AUO94_14030</name>
</gene>
<keyword evidence="2" id="KW-1185">Reference proteome</keyword>
<evidence type="ECO:0000313" key="1">
    <source>
        <dbReference type="EMBL" id="ALS79674.1"/>
    </source>
</evidence>
<accession>A0ABN4JXS8</accession>
<evidence type="ECO:0000313" key="2">
    <source>
        <dbReference type="Proteomes" id="UP000065533"/>
    </source>
</evidence>
<reference evidence="1" key="1">
    <citation type="submission" date="2016-01" db="EMBL/GenBank/DDBJ databases">
        <title>Complete genome of Planococcus kocurri type strain.</title>
        <authorList>
            <person name="See-Too W.S."/>
        </authorList>
    </citation>
    <scope>NUCLEOTIDE SEQUENCE [LARGE SCALE GENOMIC DNA]</scope>
    <source>
        <strain evidence="1">ATCC 43650</strain>
    </source>
</reference>
<protein>
    <submittedName>
        <fullName evidence="1">Uncharacterized protein</fullName>
    </submittedName>
</protein>
<name>A0ABN4JXS8_9BACL</name>
<sequence>MGVEWEMAMHAPGKIRTLGSWIRTLQEKYARSEDGYARSRKNTHARKLDMHAPGKIRTFGSWIRTFLRNTHAPGKIRTFGRWICTLLEKYARSEAGYARS</sequence>